<gene>
    <name evidence="1" type="ORF">SAMN05443545_104332</name>
</gene>
<evidence type="ECO:0000313" key="2">
    <source>
        <dbReference type="Proteomes" id="UP000198500"/>
    </source>
</evidence>
<dbReference type="EMBL" id="FNNI01000004">
    <property type="protein sequence ID" value="SDX23607.1"/>
    <property type="molecule type" value="Genomic_DNA"/>
</dbReference>
<name>A0A1H3A1P0_9GAMM</name>
<evidence type="ECO:0000313" key="1">
    <source>
        <dbReference type="EMBL" id="SDX23607.1"/>
    </source>
</evidence>
<organism evidence="1 2">
    <name type="scientific">Aidingimonas halophila</name>
    <dbReference type="NCBI Taxonomy" id="574349"/>
    <lineage>
        <taxon>Bacteria</taxon>
        <taxon>Pseudomonadati</taxon>
        <taxon>Pseudomonadota</taxon>
        <taxon>Gammaproteobacteria</taxon>
        <taxon>Oceanospirillales</taxon>
        <taxon>Halomonadaceae</taxon>
        <taxon>Aidingimonas</taxon>
    </lineage>
</organism>
<dbReference type="STRING" id="574349.SAMN05443545_104332"/>
<dbReference type="Proteomes" id="UP000198500">
    <property type="component" value="Unassembled WGS sequence"/>
</dbReference>
<reference evidence="1 2" key="1">
    <citation type="submission" date="2016-10" db="EMBL/GenBank/DDBJ databases">
        <authorList>
            <person name="de Groot N.N."/>
        </authorList>
    </citation>
    <scope>NUCLEOTIDE SEQUENCE [LARGE SCALE GENOMIC DNA]</scope>
    <source>
        <strain evidence="1 2">DSM 19219</strain>
    </source>
</reference>
<dbReference type="AlphaFoldDB" id="A0A1H3A1P0"/>
<dbReference type="Gene3D" id="3.40.50.300">
    <property type="entry name" value="P-loop containing nucleotide triphosphate hydrolases"/>
    <property type="match status" value="1"/>
</dbReference>
<accession>A0A1H3A1P0</accession>
<dbReference type="InterPro" id="IPR027417">
    <property type="entry name" value="P-loop_NTPase"/>
</dbReference>
<protein>
    <submittedName>
        <fullName evidence="1">Exodeoxyribonuclease V alpha subunit</fullName>
    </submittedName>
</protein>
<sequence length="65" mass="7193">MLSAYSHFQLLCTLRKGPWGVEKSQNLSIAKTLRSEKLLYGSDVTLEEKAGMKAARYSSPKTTTA</sequence>
<proteinExistence type="predicted"/>
<keyword evidence="2" id="KW-1185">Reference proteome</keyword>